<protein>
    <submittedName>
        <fullName evidence="1">Uncharacterized protein</fullName>
    </submittedName>
</protein>
<organism evidence="1 2">
    <name type="scientific">Cupriavidus oxalaticus</name>
    <dbReference type="NCBI Taxonomy" id="96344"/>
    <lineage>
        <taxon>Bacteria</taxon>
        <taxon>Pseudomonadati</taxon>
        <taxon>Pseudomonadota</taxon>
        <taxon>Betaproteobacteria</taxon>
        <taxon>Burkholderiales</taxon>
        <taxon>Burkholderiaceae</taxon>
        <taxon>Cupriavidus</taxon>
    </lineage>
</organism>
<name>A0A4P7LJP8_9BURK</name>
<accession>A0A4P7LJP8</accession>
<dbReference type="OrthoDB" id="6064800at2"/>
<reference evidence="1 2" key="1">
    <citation type="submission" date="2019-03" db="EMBL/GenBank/DDBJ databases">
        <title>Efficiently degradation of phenoxyalkanoic acid herbicides by Cupriavidus oxalaticus strain X32.</title>
        <authorList>
            <person name="Sheng X."/>
        </authorList>
    </citation>
    <scope>NUCLEOTIDE SEQUENCE [LARGE SCALE GENOMIC DNA]</scope>
    <source>
        <strain evidence="1 2">X32</strain>
        <plasmid evidence="1 2">unnamed4</plasmid>
    </source>
</reference>
<geneLocation type="plasmid" evidence="1">
    <name>unnamed4</name>
</geneLocation>
<gene>
    <name evidence="1" type="ORF">E0W60_35765</name>
</gene>
<evidence type="ECO:0000313" key="2">
    <source>
        <dbReference type="Proteomes" id="UP000295294"/>
    </source>
</evidence>
<dbReference type="RefSeq" id="WP_135707530.1">
    <property type="nucleotide sequence ID" value="NZ_CP038639.1"/>
</dbReference>
<dbReference type="Proteomes" id="UP000295294">
    <property type="component" value="Plasmid unnamed4"/>
</dbReference>
<dbReference type="KEGG" id="cox:E0W60_35765"/>
<proteinExistence type="predicted"/>
<keyword evidence="1" id="KW-0614">Plasmid</keyword>
<dbReference type="EMBL" id="CP038639">
    <property type="protein sequence ID" value="QBY56366.1"/>
    <property type="molecule type" value="Genomic_DNA"/>
</dbReference>
<dbReference type="AlphaFoldDB" id="A0A4P7LJP8"/>
<evidence type="ECO:0000313" key="1">
    <source>
        <dbReference type="EMBL" id="QBY56366.1"/>
    </source>
</evidence>
<sequence>MWTCTECRMSVMFSAADPELDERGFFFICKGCGHRNPLRRVGPTERGEDDPLCLAQVVDA</sequence>